<evidence type="ECO:0000256" key="2">
    <source>
        <dbReference type="ARBA" id="ARBA00022679"/>
    </source>
</evidence>
<dbReference type="Proteomes" id="UP000509623">
    <property type="component" value="Chromosome"/>
</dbReference>
<organism evidence="10 12">
    <name type="scientific">Caproicibacterium lactatifermentans</name>
    <dbReference type="NCBI Taxonomy" id="2666138"/>
    <lineage>
        <taxon>Bacteria</taxon>
        <taxon>Bacillati</taxon>
        <taxon>Bacillota</taxon>
        <taxon>Clostridia</taxon>
        <taxon>Eubacteriales</taxon>
        <taxon>Oscillospiraceae</taxon>
        <taxon>Caproicibacterium</taxon>
    </lineage>
</organism>
<dbReference type="GO" id="GO:0005737">
    <property type="term" value="C:cytoplasm"/>
    <property type="evidence" value="ECO:0007669"/>
    <property type="project" value="UniProtKB-SubCell"/>
</dbReference>
<dbReference type="InterPro" id="IPR008278">
    <property type="entry name" value="4-PPantetheinyl_Trfase_dom"/>
</dbReference>
<dbReference type="GO" id="GO:0000287">
    <property type="term" value="F:magnesium ion binding"/>
    <property type="evidence" value="ECO:0007669"/>
    <property type="project" value="UniProtKB-UniRule"/>
</dbReference>
<dbReference type="NCBIfam" id="TIGR00516">
    <property type="entry name" value="acpS"/>
    <property type="match status" value="1"/>
</dbReference>
<keyword evidence="3 8" id="KW-0479">Metal-binding</keyword>
<sequence>MTTGLDLCEIDRIRHSMRNPRFCGRVLGEWEYEQLKERGFPPQSVAASFSAKEAFGKAMHTGLAGFSLREVQLMRKPNGVPYLALSGAAARLADGWQFSVSVTHTAATAAAVVLGERKDAEI</sequence>
<evidence type="ECO:0000256" key="4">
    <source>
        <dbReference type="ARBA" id="ARBA00022832"/>
    </source>
</evidence>
<evidence type="ECO:0000313" key="11">
    <source>
        <dbReference type="EMBL" id="QKO31154.1"/>
    </source>
</evidence>
<keyword evidence="2 8" id="KW-0808">Transferase</keyword>
<dbReference type="InterPro" id="IPR002582">
    <property type="entry name" value="ACPS"/>
</dbReference>
<evidence type="ECO:0000256" key="6">
    <source>
        <dbReference type="ARBA" id="ARBA00023098"/>
    </source>
</evidence>
<evidence type="ECO:0000313" key="12">
    <source>
        <dbReference type="Proteomes" id="UP000501316"/>
    </source>
</evidence>
<reference evidence="11" key="2">
    <citation type="journal article" date="2021" name="Appl. Environ. Microbiol.">
        <title>Adaptability of a Caproate-Producing Bacterium Contributes to Its Dominance in an Anaerobic Fermentation System.</title>
        <authorList>
            <person name="Wang H."/>
            <person name="Gu Y."/>
            <person name="Zhou W."/>
            <person name="Zhao D."/>
            <person name="Qiao Z."/>
            <person name="Zheng J."/>
            <person name="Gao J."/>
            <person name="Chen X."/>
            <person name="Ren C."/>
            <person name="Xu Y."/>
        </authorList>
    </citation>
    <scope>NUCLEOTIDE SEQUENCE</scope>
    <source>
        <strain evidence="11">JNU-WLY1368</strain>
    </source>
</reference>
<evidence type="ECO:0000256" key="8">
    <source>
        <dbReference type="HAMAP-Rule" id="MF_00101"/>
    </source>
</evidence>
<dbReference type="Gene3D" id="3.90.470.20">
    <property type="entry name" value="4'-phosphopantetheinyl transferase domain"/>
    <property type="match status" value="1"/>
</dbReference>
<dbReference type="HAMAP" id="MF_00101">
    <property type="entry name" value="AcpS"/>
    <property type="match status" value="1"/>
</dbReference>
<dbReference type="EMBL" id="CP046051">
    <property type="protein sequence ID" value="QKN24739.1"/>
    <property type="molecule type" value="Genomic_DNA"/>
</dbReference>
<keyword evidence="1 8" id="KW-0444">Lipid biosynthesis</keyword>
<gene>
    <name evidence="8 10" type="primary">acpS</name>
    <name evidence="10" type="ORF">GJQ69_02215</name>
    <name evidence="11" type="ORF">GKP14_02145</name>
</gene>
<dbReference type="EMBL" id="CP046161">
    <property type="protein sequence ID" value="QKO31154.1"/>
    <property type="molecule type" value="Genomic_DNA"/>
</dbReference>
<evidence type="ECO:0000256" key="1">
    <source>
        <dbReference type="ARBA" id="ARBA00022516"/>
    </source>
</evidence>
<evidence type="ECO:0000259" key="9">
    <source>
        <dbReference type="Pfam" id="PF01648"/>
    </source>
</evidence>
<dbReference type="KEGG" id="clf:GJQ69_02215"/>
<keyword evidence="5 8" id="KW-0460">Magnesium</keyword>
<accession>A0A859DTB2</accession>
<proteinExistence type="inferred from homology"/>
<keyword evidence="6 8" id="KW-0443">Lipid metabolism</keyword>
<dbReference type="GO" id="GO:0008897">
    <property type="term" value="F:holo-[acyl-carrier-protein] synthase activity"/>
    <property type="evidence" value="ECO:0007669"/>
    <property type="project" value="UniProtKB-UniRule"/>
</dbReference>
<dbReference type="InterPro" id="IPR004568">
    <property type="entry name" value="Ppantetheine-prot_Trfase_dom"/>
</dbReference>
<comment type="function">
    <text evidence="8">Transfers the 4'-phosphopantetheine moiety from coenzyme A to a Ser of acyl-carrier-protein.</text>
</comment>
<dbReference type="EC" id="2.7.8.7" evidence="8"/>
<keyword evidence="7 8" id="KW-0275">Fatty acid biosynthesis</keyword>
<feature type="domain" description="4'-phosphopantetheinyl transferase" evidence="9">
    <location>
        <begin position="4"/>
        <end position="92"/>
    </location>
</feature>
<comment type="subcellular location">
    <subcellularLocation>
        <location evidence="8">Cytoplasm</location>
    </subcellularLocation>
</comment>
<comment type="catalytic activity">
    <reaction evidence="8">
        <text>apo-[ACP] + CoA = holo-[ACP] + adenosine 3',5'-bisphosphate + H(+)</text>
        <dbReference type="Rhea" id="RHEA:12068"/>
        <dbReference type="Rhea" id="RHEA-COMP:9685"/>
        <dbReference type="Rhea" id="RHEA-COMP:9690"/>
        <dbReference type="ChEBI" id="CHEBI:15378"/>
        <dbReference type="ChEBI" id="CHEBI:29999"/>
        <dbReference type="ChEBI" id="CHEBI:57287"/>
        <dbReference type="ChEBI" id="CHEBI:58343"/>
        <dbReference type="ChEBI" id="CHEBI:64479"/>
        <dbReference type="EC" id="2.7.8.7"/>
    </reaction>
</comment>
<keyword evidence="13" id="KW-1185">Reference proteome</keyword>
<feature type="binding site" evidence="8">
    <location>
        <position position="6"/>
    </location>
    <ligand>
        <name>Mg(2+)</name>
        <dbReference type="ChEBI" id="CHEBI:18420"/>
    </ligand>
</feature>
<reference evidence="11" key="3">
    <citation type="journal article" date="2022" name="Int. J. Syst. Evol. Microbiol.">
        <title>Caproicibacterium lactatifermentans sp. nov., isolated from pit clay used for the production of Chinese strong aroma-type liquor.</title>
        <authorList>
            <person name="Wang H."/>
            <person name="Gu Y."/>
            <person name="Zhao D."/>
            <person name="Qiao Z."/>
            <person name="Zheng J."/>
            <person name="Gao J."/>
            <person name="Ren C."/>
            <person name="Xu Y."/>
        </authorList>
    </citation>
    <scope>NUCLEOTIDE SEQUENCE</scope>
    <source>
        <strain evidence="11">JNU-WLY1368</strain>
    </source>
</reference>
<keyword evidence="8" id="KW-0963">Cytoplasm</keyword>
<dbReference type="GO" id="GO:0006633">
    <property type="term" value="P:fatty acid biosynthetic process"/>
    <property type="evidence" value="ECO:0007669"/>
    <property type="project" value="UniProtKB-UniRule"/>
</dbReference>
<evidence type="ECO:0000313" key="10">
    <source>
        <dbReference type="EMBL" id="QKN24739.1"/>
    </source>
</evidence>
<feature type="binding site" evidence="8">
    <location>
        <position position="53"/>
    </location>
    <ligand>
        <name>Mg(2+)</name>
        <dbReference type="ChEBI" id="CHEBI:18420"/>
    </ligand>
</feature>
<dbReference type="InterPro" id="IPR037143">
    <property type="entry name" value="4-PPantetheinyl_Trfase_dom_sf"/>
</dbReference>
<dbReference type="SUPFAM" id="SSF56214">
    <property type="entry name" value="4'-phosphopantetheinyl transferase"/>
    <property type="match status" value="1"/>
</dbReference>
<dbReference type="Proteomes" id="UP000501316">
    <property type="component" value="Chromosome"/>
</dbReference>
<dbReference type="AlphaFoldDB" id="A0A859DTB2"/>
<evidence type="ECO:0000256" key="3">
    <source>
        <dbReference type="ARBA" id="ARBA00022723"/>
    </source>
</evidence>
<evidence type="ECO:0000313" key="13">
    <source>
        <dbReference type="Proteomes" id="UP000509623"/>
    </source>
</evidence>
<comment type="cofactor">
    <cofactor evidence="8">
        <name>Mg(2+)</name>
        <dbReference type="ChEBI" id="CHEBI:18420"/>
    </cofactor>
</comment>
<evidence type="ECO:0000256" key="7">
    <source>
        <dbReference type="ARBA" id="ARBA00023160"/>
    </source>
</evidence>
<name>A0A859DTB2_9FIRM</name>
<dbReference type="NCBIfam" id="TIGR00556">
    <property type="entry name" value="pantethn_trn"/>
    <property type="match status" value="1"/>
</dbReference>
<dbReference type="Pfam" id="PF01648">
    <property type="entry name" value="ACPS"/>
    <property type="match status" value="1"/>
</dbReference>
<protein>
    <recommendedName>
        <fullName evidence="8">Holo-[acyl-carrier-protein] synthase</fullName>
        <shortName evidence="8">Holo-ACP synthase</shortName>
        <ecNumber evidence="8">2.7.8.7</ecNumber>
    </recommendedName>
    <alternativeName>
        <fullName evidence="8">4'-phosphopantetheinyl transferase AcpS</fullName>
    </alternativeName>
</protein>
<evidence type="ECO:0000256" key="5">
    <source>
        <dbReference type="ARBA" id="ARBA00022842"/>
    </source>
</evidence>
<keyword evidence="4 8" id="KW-0276">Fatty acid metabolism</keyword>
<comment type="similarity">
    <text evidence="8">Belongs to the P-Pant transferase superfamily. AcpS family.</text>
</comment>
<reference evidence="12 13" key="1">
    <citation type="submission" date="2019-11" db="EMBL/GenBank/DDBJ databases">
        <authorList>
            <person name="Ren C."/>
            <person name="Wang H."/>
            <person name="Xu Y."/>
        </authorList>
    </citation>
    <scope>NUCLEOTIDE SEQUENCE [LARGE SCALE GENOMIC DNA]</scope>
    <source>
        <strain evidence="13">JNU-WLY1368</strain>
        <strain evidence="10 12">LBM 19010</strain>
    </source>
</reference>